<dbReference type="Pfam" id="PF06289">
    <property type="entry name" value="FlbD"/>
    <property type="match status" value="1"/>
</dbReference>
<keyword evidence="3" id="KW-1185">Reference proteome</keyword>
<dbReference type="Proteomes" id="UP000530424">
    <property type="component" value="Unassembled WGS sequence"/>
</dbReference>
<organism evidence="2 3">
    <name type="scientific">Nocardioides thalensis</name>
    <dbReference type="NCBI Taxonomy" id="1914755"/>
    <lineage>
        <taxon>Bacteria</taxon>
        <taxon>Bacillati</taxon>
        <taxon>Actinomycetota</taxon>
        <taxon>Actinomycetes</taxon>
        <taxon>Propionibacteriales</taxon>
        <taxon>Nocardioidaceae</taxon>
        <taxon>Nocardioides</taxon>
    </lineage>
</organism>
<dbReference type="RefSeq" id="WP_179666426.1">
    <property type="nucleotide sequence ID" value="NZ_JACCFP010000001.1"/>
</dbReference>
<dbReference type="PANTHER" id="PTHR39185">
    <property type="entry name" value="SWARMING MOTILITY PROTEIN SWRD"/>
    <property type="match status" value="1"/>
</dbReference>
<dbReference type="InterPro" id="IPR009384">
    <property type="entry name" value="SwrD-like"/>
</dbReference>
<feature type="region of interest" description="Disordered" evidence="1">
    <location>
        <begin position="67"/>
        <end position="109"/>
    </location>
</feature>
<accession>A0A853BXY9</accession>
<sequence>MISLTRLSGSVFLLNADLVERVDETPDTVVTLVDGTKYVVTESLPEIRDRVVSYRAEIVARSSVYEADARAGDRGHHRPASAPVRLAAVRGTGPDQAEPGPSQSQGDES</sequence>
<gene>
    <name evidence="2" type="ORF">HNR19_000519</name>
</gene>
<evidence type="ECO:0000313" key="2">
    <source>
        <dbReference type="EMBL" id="NYI99820.1"/>
    </source>
</evidence>
<keyword evidence="2" id="KW-0969">Cilium</keyword>
<name>A0A853BXY9_9ACTN</name>
<dbReference type="AlphaFoldDB" id="A0A853BXY9"/>
<keyword evidence="2" id="KW-0966">Cell projection</keyword>
<evidence type="ECO:0000256" key="1">
    <source>
        <dbReference type="SAM" id="MobiDB-lite"/>
    </source>
</evidence>
<protein>
    <submittedName>
        <fullName evidence="2">Flagellar protein FlbD</fullName>
    </submittedName>
</protein>
<comment type="caution">
    <text evidence="2">The sequence shown here is derived from an EMBL/GenBank/DDBJ whole genome shotgun (WGS) entry which is preliminary data.</text>
</comment>
<reference evidence="2 3" key="1">
    <citation type="submission" date="2020-07" db="EMBL/GenBank/DDBJ databases">
        <title>Sequencing the genomes of 1000 actinobacteria strains.</title>
        <authorList>
            <person name="Klenk H.-P."/>
        </authorList>
    </citation>
    <scope>NUCLEOTIDE SEQUENCE [LARGE SCALE GENOMIC DNA]</scope>
    <source>
        <strain evidence="2 3">DSM 103833</strain>
    </source>
</reference>
<evidence type="ECO:0000313" key="3">
    <source>
        <dbReference type="Proteomes" id="UP000530424"/>
    </source>
</evidence>
<dbReference type="PANTHER" id="PTHR39185:SF1">
    <property type="entry name" value="SWARMING MOTILITY PROTEIN SWRD"/>
    <property type="match status" value="1"/>
</dbReference>
<proteinExistence type="predicted"/>
<keyword evidence="2" id="KW-0282">Flagellum</keyword>
<dbReference type="EMBL" id="JACCFP010000001">
    <property type="protein sequence ID" value="NYI99820.1"/>
    <property type="molecule type" value="Genomic_DNA"/>
</dbReference>